<dbReference type="Proteomes" id="UP000638648">
    <property type="component" value="Unassembled WGS sequence"/>
</dbReference>
<dbReference type="RefSeq" id="WP_238361671.1">
    <property type="nucleotide sequence ID" value="NZ_BAABJL010000142.1"/>
</dbReference>
<keyword evidence="2" id="KW-1185">Reference proteome</keyword>
<dbReference type="EMBL" id="JADBEM010000001">
    <property type="protein sequence ID" value="MBE1609270.1"/>
    <property type="molecule type" value="Genomic_DNA"/>
</dbReference>
<comment type="caution">
    <text evidence="1">The sequence shown here is derived from an EMBL/GenBank/DDBJ whole genome shotgun (WGS) entry which is preliminary data.</text>
</comment>
<gene>
    <name evidence="1" type="ORF">HEB94_006118</name>
</gene>
<dbReference type="AlphaFoldDB" id="A0A927REK3"/>
<name>A0A927REK3_9ACTN</name>
<proteinExistence type="predicted"/>
<protein>
    <recommendedName>
        <fullName evidence="3">Extracellular solute-binding protein</fullName>
    </recommendedName>
</protein>
<sequence length="233" mass="25810">MYFWPSRCPVAQIVGRDKVRINLDKPECTLVARLFEPLVEAGVVTTVNPLDASFVQKYGTTNKVLMLPAASWFAEYVFREVYKTPPGQLAAAMPLRWESEREIRTGAHGGAAWMVSRHTKNVRAAVDLAVWMSTATEYQGTGPTFPAYMPAADAWAEHLSDGDFFATNPYPVMRRAAGLIDPIFDSVRYDAPALFETDVVGPVIRGHAIDSGFATYESHLTQLAQAYGYTVVR</sequence>
<evidence type="ECO:0000313" key="1">
    <source>
        <dbReference type="EMBL" id="MBE1609270.1"/>
    </source>
</evidence>
<organism evidence="1 2">
    <name type="scientific">Actinopolymorpha pittospori</name>
    <dbReference type="NCBI Taxonomy" id="648752"/>
    <lineage>
        <taxon>Bacteria</taxon>
        <taxon>Bacillati</taxon>
        <taxon>Actinomycetota</taxon>
        <taxon>Actinomycetes</taxon>
        <taxon>Propionibacteriales</taxon>
        <taxon>Actinopolymorphaceae</taxon>
        <taxon>Actinopolymorpha</taxon>
    </lineage>
</organism>
<dbReference type="SUPFAM" id="SSF53850">
    <property type="entry name" value="Periplasmic binding protein-like II"/>
    <property type="match status" value="1"/>
</dbReference>
<accession>A0A927REK3</accession>
<dbReference type="Gene3D" id="3.40.190.10">
    <property type="entry name" value="Periplasmic binding protein-like II"/>
    <property type="match status" value="1"/>
</dbReference>
<evidence type="ECO:0008006" key="3">
    <source>
        <dbReference type="Google" id="ProtNLM"/>
    </source>
</evidence>
<evidence type="ECO:0000313" key="2">
    <source>
        <dbReference type="Proteomes" id="UP000638648"/>
    </source>
</evidence>
<reference evidence="1" key="1">
    <citation type="submission" date="2020-10" db="EMBL/GenBank/DDBJ databases">
        <title>Sequencing the genomes of 1000 actinobacteria strains.</title>
        <authorList>
            <person name="Klenk H.-P."/>
        </authorList>
    </citation>
    <scope>NUCLEOTIDE SEQUENCE</scope>
    <source>
        <strain evidence="1">DSM 45354</strain>
    </source>
</reference>